<dbReference type="GO" id="GO:0016579">
    <property type="term" value="P:protein deubiquitination"/>
    <property type="evidence" value="ECO:0007669"/>
    <property type="project" value="TreeGrafter"/>
</dbReference>
<evidence type="ECO:0000313" key="2">
    <source>
        <dbReference type="Proteomes" id="UP000094385"/>
    </source>
</evidence>
<name>A0A1E3Q904_LIPST</name>
<reference evidence="1 2" key="1">
    <citation type="journal article" date="2016" name="Proc. Natl. Acad. Sci. U.S.A.">
        <title>Comparative genomics of biotechnologically important yeasts.</title>
        <authorList>
            <person name="Riley R."/>
            <person name="Haridas S."/>
            <person name="Wolfe K.H."/>
            <person name="Lopes M.R."/>
            <person name="Hittinger C.T."/>
            <person name="Goeker M."/>
            <person name="Salamov A.A."/>
            <person name="Wisecaver J.H."/>
            <person name="Long T.M."/>
            <person name="Calvey C.H."/>
            <person name="Aerts A.L."/>
            <person name="Barry K.W."/>
            <person name="Choi C."/>
            <person name="Clum A."/>
            <person name="Coughlan A.Y."/>
            <person name="Deshpande S."/>
            <person name="Douglass A.P."/>
            <person name="Hanson S.J."/>
            <person name="Klenk H.-P."/>
            <person name="LaButti K.M."/>
            <person name="Lapidus A."/>
            <person name="Lindquist E.A."/>
            <person name="Lipzen A.M."/>
            <person name="Meier-Kolthoff J.P."/>
            <person name="Ohm R.A."/>
            <person name="Otillar R.P."/>
            <person name="Pangilinan J.L."/>
            <person name="Peng Y."/>
            <person name="Rokas A."/>
            <person name="Rosa C.A."/>
            <person name="Scheuner C."/>
            <person name="Sibirny A.A."/>
            <person name="Slot J.C."/>
            <person name="Stielow J.B."/>
            <person name="Sun H."/>
            <person name="Kurtzman C.P."/>
            <person name="Blackwell M."/>
            <person name="Grigoriev I.V."/>
            <person name="Jeffries T.W."/>
        </authorList>
    </citation>
    <scope>NUCLEOTIDE SEQUENCE [LARGE SCALE GENOMIC DNA]</scope>
    <source>
        <strain evidence="1 2">NRRL Y-11557</strain>
    </source>
</reference>
<dbReference type="PANTHER" id="PTHR39597:SF1">
    <property type="entry name" value="UBA DOMAIN-CONTAINING PROTEIN RUP1"/>
    <property type="match status" value="1"/>
</dbReference>
<evidence type="ECO:0000313" key="1">
    <source>
        <dbReference type="EMBL" id="ODQ74151.1"/>
    </source>
</evidence>
<dbReference type="PANTHER" id="PTHR39597">
    <property type="entry name" value="UBA DOMAIN-CONTAINING PROTEIN RUP1"/>
    <property type="match status" value="1"/>
</dbReference>
<dbReference type="EMBL" id="KV454292">
    <property type="protein sequence ID" value="ODQ74151.1"/>
    <property type="molecule type" value="Genomic_DNA"/>
</dbReference>
<dbReference type="STRING" id="675824.A0A1E3Q904"/>
<proteinExistence type="predicted"/>
<dbReference type="OrthoDB" id="4489171at2759"/>
<dbReference type="GO" id="GO:0005829">
    <property type="term" value="C:cytosol"/>
    <property type="evidence" value="ECO:0007669"/>
    <property type="project" value="TreeGrafter"/>
</dbReference>
<organism evidence="1 2">
    <name type="scientific">Lipomyces starkeyi NRRL Y-11557</name>
    <dbReference type="NCBI Taxonomy" id="675824"/>
    <lineage>
        <taxon>Eukaryota</taxon>
        <taxon>Fungi</taxon>
        <taxon>Dikarya</taxon>
        <taxon>Ascomycota</taxon>
        <taxon>Saccharomycotina</taxon>
        <taxon>Lipomycetes</taxon>
        <taxon>Lipomycetales</taxon>
        <taxon>Lipomycetaceae</taxon>
        <taxon>Lipomyces</taxon>
    </lineage>
</organism>
<dbReference type="InterPro" id="IPR055335">
    <property type="entry name" value="Ucp6/RUP1"/>
</dbReference>
<dbReference type="Proteomes" id="UP000094385">
    <property type="component" value="Unassembled WGS sequence"/>
</dbReference>
<protein>
    <submittedName>
        <fullName evidence="1">Uncharacterized protein</fullName>
    </submittedName>
</protein>
<dbReference type="GO" id="GO:0005634">
    <property type="term" value="C:nucleus"/>
    <property type="evidence" value="ECO:0007669"/>
    <property type="project" value="TreeGrafter"/>
</dbReference>
<keyword evidence="2" id="KW-1185">Reference proteome</keyword>
<dbReference type="AlphaFoldDB" id="A0A1E3Q904"/>
<accession>A0A1E3Q904</accession>
<gene>
    <name evidence="1" type="ORF">LIPSTDRAFT_246211</name>
</gene>
<sequence>MAKAMRMSLQDLSALDVGMEQDNQQVNREGQESGVVFGPATQDLYNADQWGMMALSGDPNTTRNPFDLGSSRREPEVPPVLRPCERARNLGPLLMILHSIPLSRAALLLFGKQLVKDYGIAPSWWDKELIFVPEFAESSQKQDLQRILLLLECQRIMAFLDITSPSGRAYASIENLVYALSASEETYMDLAHSDFITDSEPTANFLKVWSLIAGQYADSLVIPSAKAMSDKLFNSWVSLDRPAVPEAHSTTATTMMEQKFVNLELIITEDVHNMYGSLVGALDNLLWSEEPDAYLKSVADVFVISVKQDNWLSGAGVDLPLEWYPDRYTKPFMKVMRSRNRRRSEILDEIQSLRERRLQIAEYTVCTFQSMTKYFGRITTNS</sequence>